<gene>
    <name evidence="2" type="ORF">EJ02DRAFT_432542</name>
</gene>
<organism evidence="2 3">
    <name type="scientific">Clathrospora elynae</name>
    <dbReference type="NCBI Taxonomy" id="706981"/>
    <lineage>
        <taxon>Eukaryota</taxon>
        <taxon>Fungi</taxon>
        <taxon>Dikarya</taxon>
        <taxon>Ascomycota</taxon>
        <taxon>Pezizomycotina</taxon>
        <taxon>Dothideomycetes</taxon>
        <taxon>Pleosporomycetidae</taxon>
        <taxon>Pleosporales</taxon>
        <taxon>Diademaceae</taxon>
        <taxon>Clathrospora</taxon>
    </lineage>
</organism>
<dbReference type="OrthoDB" id="3509362at2759"/>
<sequence>MASNPTNIAWIIPSTATKVSDLTKLIRDIPTPGPNQVLIKMTAASLNYRDILISTRSPQYPGNHKSNLVPGSDGAGTIHTPGPSSSWTGRTGLAVLLHPSGWISGGDFRNLAFSTILGGTSQDGTLQEYIVVPDEWVVEQPGSLSAVEAASLVTAGATAWSAIRGGLDGGLDGEVGSWKGGWMEERLRGKTVLVLGTGGVSCFGIQIAAALGATVIATSSSDSKLEFAKSLGATHGVNYNKTPEWDQEVLRITGTKGVDHVIETGGAGTLMKSINSTRVGGLISLLGVLTPNAPIDATLVPSILFGAKTVKGCCAFSRDALAECAKFVEAHGIKPVVAREFAFEQTIEAFEALTKQTSVGKIGVRIS</sequence>
<dbReference type="SMART" id="SM00829">
    <property type="entry name" value="PKS_ER"/>
    <property type="match status" value="1"/>
</dbReference>
<dbReference type="Gene3D" id="3.40.50.720">
    <property type="entry name" value="NAD(P)-binding Rossmann-like Domain"/>
    <property type="match status" value="1"/>
</dbReference>
<dbReference type="SUPFAM" id="SSF51735">
    <property type="entry name" value="NAD(P)-binding Rossmann-fold domains"/>
    <property type="match status" value="1"/>
</dbReference>
<dbReference type="SUPFAM" id="SSF50129">
    <property type="entry name" value="GroES-like"/>
    <property type="match status" value="1"/>
</dbReference>
<name>A0A6A5SXX2_9PLEO</name>
<protein>
    <recommendedName>
        <fullName evidence="1">Enoyl reductase (ER) domain-containing protein</fullName>
    </recommendedName>
</protein>
<dbReference type="EMBL" id="ML976018">
    <property type="protein sequence ID" value="KAF1944219.1"/>
    <property type="molecule type" value="Genomic_DNA"/>
</dbReference>
<dbReference type="CDD" id="cd08276">
    <property type="entry name" value="MDR7"/>
    <property type="match status" value="1"/>
</dbReference>
<feature type="domain" description="Enoyl reductase (ER)" evidence="1">
    <location>
        <begin position="20"/>
        <end position="364"/>
    </location>
</feature>
<proteinExistence type="predicted"/>
<dbReference type="InterPro" id="IPR013149">
    <property type="entry name" value="ADH-like_C"/>
</dbReference>
<evidence type="ECO:0000313" key="2">
    <source>
        <dbReference type="EMBL" id="KAF1944219.1"/>
    </source>
</evidence>
<dbReference type="GO" id="GO:0016491">
    <property type="term" value="F:oxidoreductase activity"/>
    <property type="evidence" value="ECO:0007669"/>
    <property type="project" value="InterPro"/>
</dbReference>
<dbReference type="InterPro" id="IPR052711">
    <property type="entry name" value="Zinc_ADH-like"/>
</dbReference>
<accession>A0A6A5SXX2</accession>
<dbReference type="Gene3D" id="3.90.180.10">
    <property type="entry name" value="Medium-chain alcohol dehydrogenases, catalytic domain"/>
    <property type="match status" value="1"/>
</dbReference>
<evidence type="ECO:0000313" key="3">
    <source>
        <dbReference type="Proteomes" id="UP000800038"/>
    </source>
</evidence>
<dbReference type="PANTHER" id="PTHR45033:SF3">
    <property type="entry name" value="DEHYDROGENASE, PUTATIVE (AFU_ORTHOLOGUE AFUA_2G13270)-RELATED"/>
    <property type="match status" value="1"/>
</dbReference>
<dbReference type="InterPro" id="IPR011032">
    <property type="entry name" value="GroES-like_sf"/>
</dbReference>
<dbReference type="InterPro" id="IPR020843">
    <property type="entry name" value="ER"/>
</dbReference>
<dbReference type="Proteomes" id="UP000800038">
    <property type="component" value="Unassembled WGS sequence"/>
</dbReference>
<evidence type="ECO:0000259" key="1">
    <source>
        <dbReference type="SMART" id="SM00829"/>
    </source>
</evidence>
<dbReference type="InterPro" id="IPR013154">
    <property type="entry name" value="ADH-like_N"/>
</dbReference>
<dbReference type="AlphaFoldDB" id="A0A6A5SXX2"/>
<dbReference type="Pfam" id="PF08240">
    <property type="entry name" value="ADH_N"/>
    <property type="match status" value="1"/>
</dbReference>
<dbReference type="InterPro" id="IPR036291">
    <property type="entry name" value="NAD(P)-bd_dom_sf"/>
</dbReference>
<dbReference type="PANTHER" id="PTHR45033">
    <property type="match status" value="1"/>
</dbReference>
<dbReference type="Pfam" id="PF00107">
    <property type="entry name" value="ADH_zinc_N"/>
    <property type="match status" value="1"/>
</dbReference>
<keyword evidence="3" id="KW-1185">Reference proteome</keyword>
<reference evidence="2" key="1">
    <citation type="journal article" date="2020" name="Stud. Mycol.">
        <title>101 Dothideomycetes genomes: a test case for predicting lifestyles and emergence of pathogens.</title>
        <authorList>
            <person name="Haridas S."/>
            <person name="Albert R."/>
            <person name="Binder M."/>
            <person name="Bloem J."/>
            <person name="Labutti K."/>
            <person name="Salamov A."/>
            <person name="Andreopoulos B."/>
            <person name="Baker S."/>
            <person name="Barry K."/>
            <person name="Bills G."/>
            <person name="Bluhm B."/>
            <person name="Cannon C."/>
            <person name="Castanera R."/>
            <person name="Culley D."/>
            <person name="Daum C."/>
            <person name="Ezra D."/>
            <person name="Gonzalez J."/>
            <person name="Henrissat B."/>
            <person name="Kuo A."/>
            <person name="Liang C."/>
            <person name="Lipzen A."/>
            <person name="Lutzoni F."/>
            <person name="Magnuson J."/>
            <person name="Mondo S."/>
            <person name="Nolan M."/>
            <person name="Ohm R."/>
            <person name="Pangilinan J."/>
            <person name="Park H.-J."/>
            <person name="Ramirez L."/>
            <person name="Alfaro M."/>
            <person name="Sun H."/>
            <person name="Tritt A."/>
            <person name="Yoshinaga Y."/>
            <person name="Zwiers L.-H."/>
            <person name="Turgeon B."/>
            <person name="Goodwin S."/>
            <person name="Spatafora J."/>
            <person name="Crous P."/>
            <person name="Grigoriev I."/>
        </authorList>
    </citation>
    <scope>NUCLEOTIDE SEQUENCE</scope>
    <source>
        <strain evidence="2">CBS 161.51</strain>
    </source>
</reference>